<gene>
    <name evidence="8" type="ORF">P245_16550</name>
</gene>
<dbReference type="GO" id="GO:0044027">
    <property type="term" value="P:negative regulation of gene expression via chromosomal CpG island methylation"/>
    <property type="evidence" value="ECO:0007669"/>
    <property type="project" value="TreeGrafter"/>
</dbReference>
<evidence type="ECO:0000256" key="2">
    <source>
        <dbReference type="ARBA" id="ARBA00022603"/>
    </source>
</evidence>
<evidence type="ECO:0000256" key="1">
    <source>
        <dbReference type="ARBA" id="ARBA00011975"/>
    </source>
</evidence>
<dbReference type="GO" id="GO:0003677">
    <property type="term" value="F:DNA binding"/>
    <property type="evidence" value="ECO:0007669"/>
    <property type="project" value="TreeGrafter"/>
</dbReference>
<dbReference type="EMBL" id="AWTN01000097">
    <property type="protein sequence ID" value="KGG89885.1"/>
    <property type="molecule type" value="Genomic_DNA"/>
</dbReference>
<reference evidence="8 9" key="1">
    <citation type="submission" date="2013-09" db="EMBL/GenBank/DDBJ databases">
        <title>High correlation between genotypes and phenotypes of environmental bacteria Comamonas testosteroni strains.</title>
        <authorList>
            <person name="Liu L."/>
            <person name="Zhu W."/>
            <person name="Xia X."/>
            <person name="Xu B."/>
            <person name="Luo M."/>
            <person name="Wang G."/>
        </authorList>
    </citation>
    <scope>NUCLEOTIDE SEQUENCE [LARGE SCALE GENOMIC DNA]</scope>
    <source>
        <strain evidence="8 9">JL14</strain>
    </source>
</reference>
<dbReference type="PRINTS" id="PR00105">
    <property type="entry name" value="C5METTRFRASE"/>
</dbReference>
<dbReference type="EC" id="2.1.1.37" evidence="1"/>
<evidence type="ECO:0000313" key="8">
    <source>
        <dbReference type="EMBL" id="KGG89885.1"/>
    </source>
</evidence>
<evidence type="ECO:0000256" key="3">
    <source>
        <dbReference type="ARBA" id="ARBA00022679"/>
    </source>
</evidence>
<evidence type="ECO:0000256" key="6">
    <source>
        <dbReference type="ARBA" id="ARBA00047422"/>
    </source>
</evidence>
<dbReference type="Proteomes" id="UP000029567">
    <property type="component" value="Unassembled WGS sequence"/>
</dbReference>
<sequence length="306" mass="33249">MQAIDLFAGAGGFSTGATMAGVQVVWAANHWPLAVEYHAVNHPSATHLCQDLHQANWANVPGHDILLASPCCQGHSPARGKAHGNPQHDASRSTAWAVVSAAEHHKPVAAVIENVPEFLEWALYPAWSMAMEALGYKLSPHIVDAADHGVPQHRERLFIVATRSKAPLQLNLERRDHISAASFIDFNAGRWSEINKPGRSPRTLARVAAGRSAHGERFLAPYYGSGSGATGRCLQRPIGTITTKDRWSLIDGKRMRMLTAQECRAAMGFPANYQLPPQHHKAVHLLGNAVCPPVARDVIRALAEQI</sequence>
<dbReference type="PANTHER" id="PTHR10629:SF52">
    <property type="entry name" value="DNA (CYTOSINE-5)-METHYLTRANSFERASE 1"/>
    <property type="match status" value="1"/>
</dbReference>
<evidence type="ECO:0000313" key="9">
    <source>
        <dbReference type="Proteomes" id="UP000029567"/>
    </source>
</evidence>
<dbReference type="PANTHER" id="PTHR10629">
    <property type="entry name" value="CYTOSINE-SPECIFIC METHYLTRANSFERASE"/>
    <property type="match status" value="1"/>
</dbReference>
<organism evidence="8 9">
    <name type="scientific">Comamonas thiooxydans</name>
    <dbReference type="NCBI Taxonomy" id="363952"/>
    <lineage>
        <taxon>Bacteria</taxon>
        <taxon>Pseudomonadati</taxon>
        <taxon>Pseudomonadota</taxon>
        <taxon>Betaproteobacteria</taxon>
        <taxon>Burkholderiales</taxon>
        <taxon>Comamonadaceae</taxon>
        <taxon>Comamonas</taxon>
    </lineage>
</organism>
<evidence type="ECO:0000256" key="7">
    <source>
        <dbReference type="PROSITE-ProRule" id="PRU01016"/>
    </source>
</evidence>
<evidence type="ECO:0000256" key="5">
    <source>
        <dbReference type="ARBA" id="ARBA00022747"/>
    </source>
</evidence>
<accession>A0A0E3BC10</accession>
<proteinExistence type="inferred from homology"/>
<keyword evidence="5" id="KW-0680">Restriction system</keyword>
<comment type="similarity">
    <text evidence="7">Belongs to the class I-like SAM-binding methyltransferase superfamily. C5-methyltransferase family.</text>
</comment>
<dbReference type="SUPFAM" id="SSF53335">
    <property type="entry name" value="S-adenosyl-L-methionine-dependent methyltransferases"/>
    <property type="match status" value="1"/>
</dbReference>
<name>A0A0E3BC10_9BURK</name>
<dbReference type="Pfam" id="PF00145">
    <property type="entry name" value="DNA_methylase"/>
    <property type="match status" value="1"/>
</dbReference>
<dbReference type="GO" id="GO:0032259">
    <property type="term" value="P:methylation"/>
    <property type="evidence" value="ECO:0007669"/>
    <property type="project" value="UniProtKB-KW"/>
</dbReference>
<dbReference type="RefSeq" id="WP_034380791.1">
    <property type="nucleotide sequence ID" value="NZ_AWTN01000097.1"/>
</dbReference>
<dbReference type="InterPro" id="IPR001525">
    <property type="entry name" value="C5_MeTfrase"/>
</dbReference>
<keyword evidence="3 7" id="KW-0808">Transferase</keyword>
<dbReference type="Gene3D" id="3.40.50.150">
    <property type="entry name" value="Vaccinia Virus protein VP39"/>
    <property type="match status" value="1"/>
</dbReference>
<keyword evidence="2 7" id="KW-0489">Methyltransferase</keyword>
<keyword evidence="4 7" id="KW-0949">S-adenosyl-L-methionine</keyword>
<dbReference type="GO" id="GO:0009307">
    <property type="term" value="P:DNA restriction-modification system"/>
    <property type="evidence" value="ECO:0007669"/>
    <property type="project" value="UniProtKB-KW"/>
</dbReference>
<dbReference type="InterPro" id="IPR050390">
    <property type="entry name" value="C5-Methyltransferase"/>
</dbReference>
<dbReference type="AlphaFoldDB" id="A0A0E3BC10"/>
<dbReference type="InterPro" id="IPR029063">
    <property type="entry name" value="SAM-dependent_MTases_sf"/>
</dbReference>
<comment type="caution">
    <text evidence="8">The sequence shown here is derived from an EMBL/GenBank/DDBJ whole genome shotgun (WGS) entry which is preliminary data.</text>
</comment>
<dbReference type="Gene3D" id="3.90.120.10">
    <property type="entry name" value="DNA Methylase, subunit A, domain 2"/>
    <property type="match status" value="1"/>
</dbReference>
<dbReference type="PROSITE" id="PS51679">
    <property type="entry name" value="SAM_MT_C5"/>
    <property type="match status" value="1"/>
</dbReference>
<dbReference type="GO" id="GO:0003886">
    <property type="term" value="F:DNA (cytosine-5-)-methyltransferase activity"/>
    <property type="evidence" value="ECO:0007669"/>
    <property type="project" value="UniProtKB-EC"/>
</dbReference>
<comment type="catalytic activity">
    <reaction evidence="6">
        <text>a 2'-deoxycytidine in DNA + S-adenosyl-L-methionine = a 5-methyl-2'-deoxycytidine in DNA + S-adenosyl-L-homocysteine + H(+)</text>
        <dbReference type="Rhea" id="RHEA:13681"/>
        <dbReference type="Rhea" id="RHEA-COMP:11369"/>
        <dbReference type="Rhea" id="RHEA-COMP:11370"/>
        <dbReference type="ChEBI" id="CHEBI:15378"/>
        <dbReference type="ChEBI" id="CHEBI:57856"/>
        <dbReference type="ChEBI" id="CHEBI:59789"/>
        <dbReference type="ChEBI" id="CHEBI:85452"/>
        <dbReference type="ChEBI" id="CHEBI:85454"/>
        <dbReference type="EC" id="2.1.1.37"/>
    </reaction>
</comment>
<evidence type="ECO:0000256" key="4">
    <source>
        <dbReference type="ARBA" id="ARBA00022691"/>
    </source>
</evidence>
<feature type="active site" evidence="7">
    <location>
        <position position="72"/>
    </location>
</feature>
<protein>
    <recommendedName>
        <fullName evidence="1">DNA (cytosine-5-)-methyltransferase</fullName>
        <ecNumber evidence="1">2.1.1.37</ecNumber>
    </recommendedName>
</protein>